<proteinExistence type="predicted"/>
<comment type="caution">
    <text evidence="1">The sequence shown here is derived from an EMBL/GenBank/DDBJ whole genome shotgun (WGS) entry which is preliminary data.</text>
</comment>
<organism evidence="1 2">
    <name type="scientific">Eretmocerus hayati</name>
    <dbReference type="NCBI Taxonomy" id="131215"/>
    <lineage>
        <taxon>Eukaryota</taxon>
        <taxon>Metazoa</taxon>
        <taxon>Ecdysozoa</taxon>
        <taxon>Arthropoda</taxon>
        <taxon>Hexapoda</taxon>
        <taxon>Insecta</taxon>
        <taxon>Pterygota</taxon>
        <taxon>Neoptera</taxon>
        <taxon>Endopterygota</taxon>
        <taxon>Hymenoptera</taxon>
        <taxon>Apocrita</taxon>
        <taxon>Proctotrupomorpha</taxon>
        <taxon>Chalcidoidea</taxon>
        <taxon>Aphelinidae</taxon>
        <taxon>Aphelininae</taxon>
        <taxon>Eretmocerus</taxon>
    </lineage>
</organism>
<dbReference type="EMBL" id="CM056742">
    <property type="protein sequence ID" value="KAJ8674902.1"/>
    <property type="molecule type" value="Genomic_DNA"/>
</dbReference>
<protein>
    <submittedName>
        <fullName evidence="1">Uncharacterized protein</fullName>
    </submittedName>
</protein>
<reference evidence="1" key="1">
    <citation type="submission" date="2023-04" db="EMBL/GenBank/DDBJ databases">
        <title>A chromosome-level genome assembly of the parasitoid wasp Eretmocerus hayati.</title>
        <authorList>
            <person name="Zhong Y."/>
            <person name="Liu S."/>
            <person name="Liu Y."/>
        </authorList>
    </citation>
    <scope>NUCLEOTIDE SEQUENCE</scope>
    <source>
        <strain evidence="1">ZJU_SS_LIU_2023</strain>
    </source>
</reference>
<evidence type="ECO:0000313" key="1">
    <source>
        <dbReference type="EMBL" id="KAJ8674902.1"/>
    </source>
</evidence>
<sequence>MESNNENGSEDHLQKPKNKSYQWCFVPQCTSTSIKNPDKVFFSMPKDPSIKKKWFSAARRDGKPTKSNYYCCQDHFNLKEDMENFVRFQLYGGKRTLILKQGVVPHIFKCQPSRTSMQSVDHNRKGYQKLNRQKNVQEILLQTTLQDFPPTNTSSLDVPIANENSVMEQSEGYQQVEMECNDQHHHNVTVNQEYVSPPCSITGPAWETRVRGFGEGSLTMERIQQGTYKKMDSSSVHNNTQIAQRTKPYHYRSKKIMCQPSTSDKQIQTEVIQPKIPAKTADKACSPVHFSLSDNKSVDQSSKDSSLVVRSDGSKSYVPSTSCTSSPEKCPSQREKDSMKFAALNMTRYLLSKNPRKYLGIPEECMPWLMNLLKRHSSFSEVNIQLALMKMRMDDGYERLADQFGISTSQASRIFHKVVPTLSYLVRTFIRQPPKHEVQMNLPIPFRANYSNVYALIDAFEIQIRKPTNPVHQSLTWSDYKGCNTWKWIILCTPDGKTIFISKAYGGRISDMLLFEDCGVMDILPEGCTVMADRGFKSIEGVLQRKNIKLVRPPSVFEATQPTKEEVLETRRIAALRIHVERLIRRLREFKILEPHSCLDLNIAPLIDDIVHLVCGLINLQSPLIRT</sequence>
<keyword evidence="2" id="KW-1185">Reference proteome</keyword>
<dbReference type="Proteomes" id="UP001239111">
    <property type="component" value="Chromosome 2"/>
</dbReference>
<accession>A0ACC2NUU4</accession>
<gene>
    <name evidence="1" type="ORF">QAD02_010688</name>
</gene>
<name>A0ACC2NUU4_9HYME</name>
<evidence type="ECO:0000313" key="2">
    <source>
        <dbReference type="Proteomes" id="UP001239111"/>
    </source>
</evidence>